<feature type="domain" description="EF-hand" evidence="3">
    <location>
        <begin position="23"/>
        <end position="58"/>
    </location>
</feature>
<evidence type="ECO:0000256" key="2">
    <source>
        <dbReference type="SAM" id="SignalP"/>
    </source>
</evidence>
<dbReference type="Proteomes" id="UP001163624">
    <property type="component" value="Chromosome"/>
</dbReference>
<evidence type="ECO:0000313" key="5">
    <source>
        <dbReference type="Proteomes" id="UP001163624"/>
    </source>
</evidence>
<dbReference type="EMBL" id="CP113432">
    <property type="protein sequence ID" value="WAI48905.1"/>
    <property type="molecule type" value="Genomic_DNA"/>
</dbReference>
<dbReference type="Gene3D" id="1.10.238.10">
    <property type="entry name" value="EF-hand"/>
    <property type="match status" value="2"/>
</dbReference>
<keyword evidence="5" id="KW-1185">Reference proteome</keyword>
<accession>A0ABY6ZW26</accession>
<evidence type="ECO:0000256" key="1">
    <source>
        <dbReference type="SAM" id="MobiDB-lite"/>
    </source>
</evidence>
<feature type="chain" id="PRO_5045701113" evidence="2">
    <location>
        <begin position="25"/>
        <end position="135"/>
    </location>
</feature>
<organism evidence="4 5">
    <name type="scientific">Pseudomonas triclosanedens</name>
    <dbReference type="NCBI Taxonomy" id="2961893"/>
    <lineage>
        <taxon>Bacteria</taxon>
        <taxon>Pseudomonadati</taxon>
        <taxon>Pseudomonadota</taxon>
        <taxon>Gammaproteobacteria</taxon>
        <taxon>Pseudomonadales</taxon>
        <taxon>Pseudomonadaceae</taxon>
        <taxon>Pseudomonas</taxon>
    </lineage>
</organism>
<sequence length="135" mass="14985">MQSPTRNTLLFSTVLLGLSQLSLADETGETAFSRLDRDGNGYIEASDMSAMRERMFRRLDRDSDGFLSRQELTPPAQSSHPAPSAVVWPDANGDDKVSMSEFLAQEPALILRGDRDGDHRLNADEFRQLIASRGN</sequence>
<keyword evidence="2" id="KW-0732">Signal</keyword>
<proteinExistence type="predicted"/>
<protein>
    <submittedName>
        <fullName evidence="4">EF-hand domain-containing protein</fullName>
    </submittedName>
</protein>
<gene>
    <name evidence="4" type="ORF">OU419_24665</name>
</gene>
<dbReference type="Pfam" id="PF13202">
    <property type="entry name" value="EF-hand_5"/>
    <property type="match status" value="2"/>
</dbReference>
<reference evidence="4" key="1">
    <citation type="submission" date="2022-11" db="EMBL/GenBank/DDBJ databases">
        <title>Pseudomonas triclosanedens sp. nov., a triclosan degrader isolated from activated sludge.</title>
        <authorList>
            <person name="Yin Y."/>
            <person name="Lu Z."/>
        </authorList>
    </citation>
    <scope>NUCLEOTIDE SEQUENCE</scope>
    <source>
        <strain evidence="4">ZM23</strain>
    </source>
</reference>
<dbReference type="InterPro" id="IPR018247">
    <property type="entry name" value="EF_Hand_1_Ca_BS"/>
</dbReference>
<dbReference type="SUPFAM" id="SSF47473">
    <property type="entry name" value="EF-hand"/>
    <property type="match status" value="1"/>
</dbReference>
<dbReference type="InterPro" id="IPR011992">
    <property type="entry name" value="EF-hand-dom_pair"/>
</dbReference>
<dbReference type="InterPro" id="IPR002048">
    <property type="entry name" value="EF_hand_dom"/>
</dbReference>
<dbReference type="RefSeq" id="WP_254472473.1">
    <property type="nucleotide sequence ID" value="NZ_CP113432.1"/>
</dbReference>
<evidence type="ECO:0000259" key="3">
    <source>
        <dbReference type="PROSITE" id="PS50222"/>
    </source>
</evidence>
<feature type="signal peptide" evidence="2">
    <location>
        <begin position="1"/>
        <end position="24"/>
    </location>
</feature>
<name>A0ABY6ZW26_9PSED</name>
<dbReference type="CDD" id="cd00051">
    <property type="entry name" value="EFh"/>
    <property type="match status" value="1"/>
</dbReference>
<dbReference type="PROSITE" id="PS50222">
    <property type="entry name" value="EF_HAND_2"/>
    <property type="match status" value="1"/>
</dbReference>
<feature type="region of interest" description="Disordered" evidence="1">
    <location>
        <begin position="64"/>
        <end position="92"/>
    </location>
</feature>
<feature type="compositionally biased region" description="Low complexity" evidence="1">
    <location>
        <begin position="74"/>
        <end position="85"/>
    </location>
</feature>
<evidence type="ECO:0000313" key="4">
    <source>
        <dbReference type="EMBL" id="WAI48905.1"/>
    </source>
</evidence>
<dbReference type="PROSITE" id="PS00018">
    <property type="entry name" value="EF_HAND_1"/>
    <property type="match status" value="3"/>
</dbReference>